<dbReference type="PANTHER" id="PTHR10857">
    <property type="entry name" value="COPINE"/>
    <property type="match status" value="1"/>
</dbReference>
<dbReference type="AlphaFoldDB" id="A0A1I7S2W6"/>
<evidence type="ECO:0000313" key="6">
    <source>
        <dbReference type="WBParaSite" id="BXY_0734600.1"/>
    </source>
</evidence>
<evidence type="ECO:0000313" key="3">
    <source>
        <dbReference type="EMBL" id="CAD5226608.1"/>
    </source>
</evidence>
<dbReference type="WBParaSite" id="BXY_0734600.1">
    <property type="protein sequence ID" value="BXY_0734600.1"/>
    <property type="gene ID" value="BXY_0734600"/>
</dbReference>
<evidence type="ECO:0000256" key="1">
    <source>
        <dbReference type="ARBA" id="ARBA00009048"/>
    </source>
</evidence>
<dbReference type="InterPro" id="IPR036465">
    <property type="entry name" value="vWFA_dom_sf"/>
</dbReference>
<dbReference type="Proteomes" id="UP000095284">
    <property type="component" value="Unplaced"/>
</dbReference>
<dbReference type="InterPro" id="IPR000008">
    <property type="entry name" value="C2_dom"/>
</dbReference>
<sequence length="507" mass="56696">MSFEDIIGLKLSCSDLPVVCTSGSQIRIFAMIDGENQRFTQIGQTELLTSRNPSFKDIVPVVFVLEQNQVLKFSLFLGEKEIGSVETGLKELVMNSPQLYLPMNSTGDQWDPDDSPLLGIEVEESEQALNGTKIQLKACHLQADEVINAAPYFTLSRIHSSIEEFPTLLYRSEAMNNTTNPKWTEFVVPTKALTSLTPSVLEIAVYHFINNKSEDYLIGKFTITFFQLLNGSLGNKFMLHSQNGKKRENVYVEVVKFESVPKITTFVGAIRAGLKLHFTVAIDFTANNGGQNEPDSLHFVHPHYQNFYSQALYEMSTKICQIDKLQRLSLLGFGAKIPPRFEFSPLFSLTGDLNNSIVRGTDNIMNAYRRTVMSVQPYAPTNYVAPIHHIIKMAKVAKKTGTKLYFVVIILTNGAIKNSKESMDMIVSSSHLPISIVFVAIGNEKHPIGAGDHTRITSFIDPTAKSSENVPLKRQNVIYHEFKTGKPFAGKCLKEVNLQGTQWLQSN</sequence>
<feature type="domain" description="C2" evidence="2">
    <location>
        <begin position="112"/>
        <end position="238"/>
    </location>
</feature>
<comment type="similarity">
    <text evidence="1">Belongs to the copine family.</text>
</comment>
<dbReference type="InterPro" id="IPR045052">
    <property type="entry name" value="Copine"/>
</dbReference>
<dbReference type="Pfam" id="PF00168">
    <property type="entry name" value="C2"/>
    <property type="match status" value="1"/>
</dbReference>
<dbReference type="GO" id="GO:0005544">
    <property type="term" value="F:calcium-dependent phospholipid binding"/>
    <property type="evidence" value="ECO:0007669"/>
    <property type="project" value="InterPro"/>
</dbReference>
<name>A0A1I7S2W6_BURXY</name>
<dbReference type="Proteomes" id="UP000659654">
    <property type="component" value="Unassembled WGS sequence"/>
</dbReference>
<gene>
    <name evidence="3" type="ORF">BXYJ_LOCUS9153</name>
</gene>
<reference evidence="3" key="2">
    <citation type="submission" date="2020-09" db="EMBL/GenBank/DDBJ databases">
        <authorList>
            <person name="Kikuchi T."/>
        </authorList>
    </citation>
    <scope>NUCLEOTIDE SEQUENCE</scope>
    <source>
        <strain evidence="3">Ka4C1</strain>
    </source>
</reference>
<evidence type="ECO:0000259" key="2">
    <source>
        <dbReference type="PROSITE" id="PS50004"/>
    </source>
</evidence>
<dbReference type="InterPro" id="IPR010734">
    <property type="entry name" value="Copine_C"/>
</dbReference>
<organism evidence="4 6">
    <name type="scientific">Bursaphelenchus xylophilus</name>
    <name type="common">Pinewood nematode worm</name>
    <name type="synonym">Aphelenchoides xylophilus</name>
    <dbReference type="NCBI Taxonomy" id="6326"/>
    <lineage>
        <taxon>Eukaryota</taxon>
        <taxon>Metazoa</taxon>
        <taxon>Ecdysozoa</taxon>
        <taxon>Nematoda</taxon>
        <taxon>Chromadorea</taxon>
        <taxon>Rhabditida</taxon>
        <taxon>Tylenchina</taxon>
        <taxon>Tylenchomorpha</taxon>
        <taxon>Aphelenchoidea</taxon>
        <taxon>Aphelenchoididae</taxon>
        <taxon>Bursaphelenchus</taxon>
    </lineage>
</organism>
<dbReference type="EMBL" id="CAJFCV020000004">
    <property type="protein sequence ID" value="CAG9116009.1"/>
    <property type="molecule type" value="Genomic_DNA"/>
</dbReference>
<dbReference type="SUPFAM" id="SSF53300">
    <property type="entry name" value="vWA-like"/>
    <property type="match status" value="1"/>
</dbReference>
<proteinExistence type="inferred from homology"/>
<dbReference type="GO" id="GO:0071277">
    <property type="term" value="P:cellular response to calcium ion"/>
    <property type="evidence" value="ECO:0007669"/>
    <property type="project" value="TreeGrafter"/>
</dbReference>
<protein>
    <submittedName>
        <fullName evidence="3">(pine wood nematode) hypothetical protein</fullName>
    </submittedName>
</protein>
<dbReference type="InterPro" id="IPR035892">
    <property type="entry name" value="C2_domain_sf"/>
</dbReference>
<accession>A0A1I7S2W6</accession>
<dbReference type="SMR" id="A0A1I7S2W6"/>
<dbReference type="Gene3D" id="2.60.40.150">
    <property type="entry name" value="C2 domain"/>
    <property type="match status" value="1"/>
</dbReference>
<evidence type="ECO:0000313" key="5">
    <source>
        <dbReference type="Proteomes" id="UP000659654"/>
    </source>
</evidence>
<dbReference type="PROSITE" id="PS50004">
    <property type="entry name" value="C2"/>
    <property type="match status" value="1"/>
</dbReference>
<dbReference type="OrthoDB" id="5855668at2759"/>
<reference evidence="6" key="1">
    <citation type="submission" date="2016-11" db="UniProtKB">
        <authorList>
            <consortium name="WormBaseParasite"/>
        </authorList>
    </citation>
    <scope>IDENTIFICATION</scope>
</reference>
<dbReference type="Pfam" id="PF07002">
    <property type="entry name" value="Copine"/>
    <property type="match status" value="1"/>
</dbReference>
<dbReference type="PANTHER" id="PTHR10857:SF111">
    <property type="entry name" value="VWFA DOMAIN-CONTAINING PROTEIN"/>
    <property type="match status" value="1"/>
</dbReference>
<keyword evidence="5" id="KW-1185">Reference proteome</keyword>
<dbReference type="SUPFAM" id="SSF49562">
    <property type="entry name" value="C2 domain (Calcium/lipid-binding domain, CaLB)"/>
    <property type="match status" value="1"/>
</dbReference>
<dbReference type="Proteomes" id="UP000582659">
    <property type="component" value="Unassembled WGS sequence"/>
</dbReference>
<evidence type="ECO:0000313" key="4">
    <source>
        <dbReference type="Proteomes" id="UP000095284"/>
    </source>
</evidence>
<dbReference type="GO" id="GO:0005886">
    <property type="term" value="C:plasma membrane"/>
    <property type="evidence" value="ECO:0007669"/>
    <property type="project" value="TreeGrafter"/>
</dbReference>
<dbReference type="EMBL" id="CAJFDI010000004">
    <property type="protein sequence ID" value="CAD5226608.1"/>
    <property type="molecule type" value="Genomic_DNA"/>
</dbReference>